<dbReference type="Pfam" id="PF03099">
    <property type="entry name" value="BPL_LplA_LipB"/>
    <property type="match status" value="1"/>
</dbReference>
<dbReference type="InterPro" id="IPR004408">
    <property type="entry name" value="Biotin_CoA_COase_ligase"/>
</dbReference>
<evidence type="ECO:0000256" key="1">
    <source>
        <dbReference type="ARBA" id="ARBA00022598"/>
    </source>
</evidence>
<accession>A0A5Q3QIP5</accession>
<dbReference type="GO" id="GO:0005737">
    <property type="term" value="C:cytoplasm"/>
    <property type="evidence" value="ECO:0007669"/>
    <property type="project" value="TreeGrafter"/>
</dbReference>
<feature type="domain" description="BPL/LPL catalytic" evidence="6">
    <location>
        <begin position="24"/>
        <end position="204"/>
    </location>
</feature>
<protein>
    <recommendedName>
        <fullName evidence="5">biotin--[biotin carboxyl-carrier protein] ligase</fullName>
        <ecNumber evidence="5">6.3.4.15</ecNumber>
    </recommendedName>
</protein>
<reference evidence="8" key="1">
    <citation type="submission" date="2019-11" db="EMBL/GenBank/DDBJ databases">
        <title>The complete genome sequence of Saccharopolyspora sp. E2A.</title>
        <authorList>
            <person name="Zhang G."/>
        </authorList>
    </citation>
    <scope>NUCLEOTIDE SEQUENCE [LARGE SCALE GENOMIC DNA]</scope>
    <source>
        <strain evidence="8">E2A</strain>
    </source>
</reference>
<keyword evidence="4" id="KW-0092">Biotin</keyword>
<dbReference type="SUPFAM" id="SSF55681">
    <property type="entry name" value="Class II aaRS and biotin synthetases"/>
    <property type="match status" value="1"/>
</dbReference>
<dbReference type="KEGG" id="sace:GIY23_19000"/>
<dbReference type="Pfam" id="PF02237">
    <property type="entry name" value="BPL_C"/>
    <property type="match status" value="1"/>
</dbReference>
<dbReference type="PANTHER" id="PTHR12835">
    <property type="entry name" value="BIOTIN PROTEIN LIGASE"/>
    <property type="match status" value="1"/>
</dbReference>
<evidence type="ECO:0000259" key="6">
    <source>
        <dbReference type="PROSITE" id="PS51733"/>
    </source>
</evidence>
<dbReference type="NCBIfam" id="TIGR00121">
    <property type="entry name" value="birA_ligase"/>
    <property type="match status" value="1"/>
</dbReference>
<dbReference type="PROSITE" id="PS51733">
    <property type="entry name" value="BPL_LPL_CATALYTIC"/>
    <property type="match status" value="1"/>
</dbReference>
<dbReference type="CDD" id="cd16442">
    <property type="entry name" value="BPL"/>
    <property type="match status" value="1"/>
</dbReference>
<dbReference type="Proteomes" id="UP000371041">
    <property type="component" value="Chromosome"/>
</dbReference>
<dbReference type="GO" id="GO:0005524">
    <property type="term" value="F:ATP binding"/>
    <property type="evidence" value="ECO:0007669"/>
    <property type="project" value="UniProtKB-KW"/>
</dbReference>
<dbReference type="InterPro" id="IPR004143">
    <property type="entry name" value="BPL_LPL_catalytic"/>
</dbReference>
<keyword evidence="3" id="KW-0067">ATP-binding</keyword>
<gene>
    <name evidence="7" type="ORF">GIY23_19000</name>
</gene>
<dbReference type="GO" id="GO:0004077">
    <property type="term" value="F:biotin--[biotin carboxyl-carrier protein] ligase activity"/>
    <property type="evidence" value="ECO:0007669"/>
    <property type="project" value="UniProtKB-EC"/>
</dbReference>
<dbReference type="Gene3D" id="2.30.30.100">
    <property type="match status" value="1"/>
</dbReference>
<keyword evidence="2" id="KW-0547">Nucleotide-binding</keyword>
<organism evidence="7 8">
    <name type="scientific">Allosaccharopolyspora coralli</name>
    <dbReference type="NCBI Taxonomy" id="2665642"/>
    <lineage>
        <taxon>Bacteria</taxon>
        <taxon>Bacillati</taxon>
        <taxon>Actinomycetota</taxon>
        <taxon>Actinomycetes</taxon>
        <taxon>Pseudonocardiales</taxon>
        <taxon>Pseudonocardiaceae</taxon>
        <taxon>Allosaccharopolyspora</taxon>
    </lineage>
</organism>
<evidence type="ECO:0000256" key="4">
    <source>
        <dbReference type="ARBA" id="ARBA00023267"/>
    </source>
</evidence>
<dbReference type="InterPro" id="IPR045864">
    <property type="entry name" value="aa-tRNA-synth_II/BPL/LPL"/>
</dbReference>
<dbReference type="PANTHER" id="PTHR12835:SF5">
    <property type="entry name" value="BIOTIN--PROTEIN LIGASE"/>
    <property type="match status" value="1"/>
</dbReference>
<dbReference type="EMBL" id="CP045929">
    <property type="protein sequence ID" value="QGK71329.1"/>
    <property type="molecule type" value="Genomic_DNA"/>
</dbReference>
<dbReference type="EC" id="6.3.4.15" evidence="5"/>
<sequence>MTRPVPLDADVLRKRLVNDGPYSALNVVTVTGSTNTDLVAAATAGEPDRTVLIAEEQQAGRGRMQRTWVSPRSYGLHVSVLLRPVVVAQSALSWIPLLAGVALAETVRETTNIEATLKWPNDLLLGPGRRKSAGILAEGVTTLDGMAVVLGVGVNVHHSTDDLPSGAGGLPATSLAAEGASAVDRQEFAIRLLHAFAEVEDQWRSDAGAVAETGVLDRYRALCVTLDQDVRVELGGAESLRGVAKDVDEQGRLVVRGLDGVRTAISAGDVVHLRPDDR</sequence>
<name>A0A5Q3QIP5_9PSEU</name>
<evidence type="ECO:0000256" key="5">
    <source>
        <dbReference type="ARBA" id="ARBA00024227"/>
    </source>
</evidence>
<dbReference type="InterPro" id="IPR003142">
    <property type="entry name" value="BPL_C"/>
</dbReference>
<evidence type="ECO:0000313" key="7">
    <source>
        <dbReference type="EMBL" id="QGK71329.1"/>
    </source>
</evidence>
<dbReference type="InterPro" id="IPR008988">
    <property type="entry name" value="Transcriptional_repressor_C"/>
</dbReference>
<evidence type="ECO:0000256" key="3">
    <source>
        <dbReference type="ARBA" id="ARBA00022840"/>
    </source>
</evidence>
<dbReference type="AlphaFoldDB" id="A0A5Q3QIP5"/>
<proteinExistence type="predicted"/>
<evidence type="ECO:0000256" key="2">
    <source>
        <dbReference type="ARBA" id="ARBA00022741"/>
    </source>
</evidence>
<keyword evidence="1 7" id="KW-0436">Ligase</keyword>
<dbReference type="RefSeq" id="WP_154077905.1">
    <property type="nucleotide sequence ID" value="NZ_CP045929.1"/>
</dbReference>
<keyword evidence="8" id="KW-1185">Reference proteome</keyword>
<dbReference type="SUPFAM" id="SSF50037">
    <property type="entry name" value="C-terminal domain of transcriptional repressors"/>
    <property type="match status" value="1"/>
</dbReference>
<evidence type="ECO:0000313" key="8">
    <source>
        <dbReference type="Proteomes" id="UP000371041"/>
    </source>
</evidence>
<dbReference type="Gene3D" id="3.30.930.10">
    <property type="entry name" value="Bira Bifunctional Protein, Domain 2"/>
    <property type="match status" value="1"/>
</dbReference>